<proteinExistence type="predicted"/>
<organism evidence="3 4">
    <name type="scientific">Sphaerobolus stellatus (strain SS14)</name>
    <dbReference type="NCBI Taxonomy" id="990650"/>
    <lineage>
        <taxon>Eukaryota</taxon>
        <taxon>Fungi</taxon>
        <taxon>Dikarya</taxon>
        <taxon>Basidiomycota</taxon>
        <taxon>Agaricomycotina</taxon>
        <taxon>Agaricomycetes</taxon>
        <taxon>Phallomycetidae</taxon>
        <taxon>Geastrales</taxon>
        <taxon>Sphaerobolaceae</taxon>
        <taxon>Sphaerobolus</taxon>
    </lineage>
</organism>
<feature type="non-terminal residue" evidence="3">
    <location>
        <position position="1"/>
    </location>
</feature>
<dbReference type="Pfam" id="PF24883">
    <property type="entry name" value="NPHP3_N"/>
    <property type="match status" value="1"/>
</dbReference>
<dbReference type="PANTHER" id="PTHR10039:SF14">
    <property type="entry name" value="NACHT DOMAIN-CONTAINING PROTEIN"/>
    <property type="match status" value="1"/>
</dbReference>
<keyword evidence="4" id="KW-1185">Reference proteome</keyword>
<dbReference type="SUPFAM" id="SSF52540">
    <property type="entry name" value="P-loop containing nucleoside triphosphate hydrolases"/>
    <property type="match status" value="1"/>
</dbReference>
<dbReference type="HOGENOM" id="CLU_000288_6_8_1"/>
<dbReference type="AlphaFoldDB" id="A0A0C9U5Y7"/>
<evidence type="ECO:0000313" key="4">
    <source>
        <dbReference type="Proteomes" id="UP000054279"/>
    </source>
</evidence>
<dbReference type="Gene3D" id="3.40.50.300">
    <property type="entry name" value="P-loop containing nucleotide triphosphate hydrolases"/>
    <property type="match status" value="1"/>
</dbReference>
<feature type="non-terminal residue" evidence="3">
    <location>
        <position position="136"/>
    </location>
</feature>
<dbReference type="InterPro" id="IPR056884">
    <property type="entry name" value="NPHP3-like_N"/>
</dbReference>
<dbReference type="EMBL" id="KN837482">
    <property type="protein sequence ID" value="KIJ24517.1"/>
    <property type="molecule type" value="Genomic_DNA"/>
</dbReference>
<name>A0A0C9U5Y7_SPHS4</name>
<protein>
    <recommendedName>
        <fullName evidence="2">Nephrocystin 3-like N-terminal domain-containing protein</fullName>
    </recommendedName>
</protein>
<accession>A0A0C9U5Y7</accession>
<evidence type="ECO:0000256" key="1">
    <source>
        <dbReference type="ARBA" id="ARBA00022737"/>
    </source>
</evidence>
<evidence type="ECO:0000313" key="3">
    <source>
        <dbReference type="EMBL" id="KIJ24517.1"/>
    </source>
</evidence>
<dbReference type="Proteomes" id="UP000054279">
    <property type="component" value="Unassembled WGS sequence"/>
</dbReference>
<dbReference type="PANTHER" id="PTHR10039">
    <property type="entry name" value="AMELOGENIN"/>
    <property type="match status" value="1"/>
</dbReference>
<sequence>CHKGTRLNTLEELKLWAVDSRSKHSCCWITGIPGSGKSTLIATIAEHFKDTRLLCAQYFISSAFKDTTDPKKLFPSLALQLSERSPGVAWYIHNALKGITSDHVTKEQAERLLLKPIQVLSQEFTMAVIVIDAIDE</sequence>
<dbReference type="InterPro" id="IPR027417">
    <property type="entry name" value="P-loop_NTPase"/>
</dbReference>
<dbReference type="OrthoDB" id="3269932at2759"/>
<feature type="domain" description="Nephrocystin 3-like N-terminal" evidence="2">
    <location>
        <begin position="11"/>
        <end position="136"/>
    </location>
</feature>
<reference evidence="3 4" key="1">
    <citation type="submission" date="2014-06" db="EMBL/GenBank/DDBJ databases">
        <title>Evolutionary Origins and Diversification of the Mycorrhizal Mutualists.</title>
        <authorList>
            <consortium name="DOE Joint Genome Institute"/>
            <consortium name="Mycorrhizal Genomics Consortium"/>
            <person name="Kohler A."/>
            <person name="Kuo A."/>
            <person name="Nagy L.G."/>
            <person name="Floudas D."/>
            <person name="Copeland A."/>
            <person name="Barry K.W."/>
            <person name="Cichocki N."/>
            <person name="Veneault-Fourrey C."/>
            <person name="LaButti K."/>
            <person name="Lindquist E.A."/>
            <person name="Lipzen A."/>
            <person name="Lundell T."/>
            <person name="Morin E."/>
            <person name="Murat C."/>
            <person name="Riley R."/>
            <person name="Ohm R."/>
            <person name="Sun H."/>
            <person name="Tunlid A."/>
            <person name="Henrissat B."/>
            <person name="Grigoriev I.V."/>
            <person name="Hibbett D.S."/>
            <person name="Martin F."/>
        </authorList>
    </citation>
    <scope>NUCLEOTIDE SEQUENCE [LARGE SCALE GENOMIC DNA]</scope>
    <source>
        <strain evidence="3 4">SS14</strain>
    </source>
</reference>
<gene>
    <name evidence="3" type="ORF">M422DRAFT_125641</name>
</gene>
<evidence type="ECO:0000259" key="2">
    <source>
        <dbReference type="Pfam" id="PF24883"/>
    </source>
</evidence>
<keyword evidence="1" id="KW-0677">Repeat</keyword>